<dbReference type="EMBL" id="SMAL01000002">
    <property type="protein sequence ID" value="TCT15992.1"/>
    <property type="molecule type" value="Genomic_DNA"/>
</dbReference>
<feature type="signal peptide" evidence="1">
    <location>
        <begin position="1"/>
        <end position="23"/>
    </location>
</feature>
<name>A0A4R3MNB4_9FIRM</name>
<dbReference type="PANTHER" id="PTHR40032">
    <property type="entry name" value="EXPORTED PROTEIN-RELATED"/>
    <property type="match status" value="1"/>
</dbReference>
<dbReference type="PANTHER" id="PTHR40032:SF1">
    <property type="entry name" value="EXPORTED PROTEIN"/>
    <property type="match status" value="1"/>
</dbReference>
<sequence>MKKITSLLLVIMLLITFEGDVFANEQHETQNIKNLIVNFFVDYENAFANNDQEFKLMNKYFTDNNETDMEVNKRIINTVLNRRILLATKHKLQEINKTQDFTFNTIEIRDDVAYVNVTIDKKFNYNVTPDIETLIRDTYDIVLEKNKNFKIRSIDGFICLLIESELEFLDLDINNVDNLNEYNTILEQEVNKMSVEDKEDTPYSRLEPLNVSNFVSVSSTYNREGAVAYARTHARNPNPKYFNFETIGGDCTNFVSQCLYEGGGISQHVGASHTDHNWFYISSGNRSSSWTSAHLLYNYLSSSNSRINAIQIPKLSLQIGDIIQFLPTHREWGHSVIVTGRAYHNEVGMDYLITQRSVSLERARVDMFLSQHDYVIGNLPTVYWGIYGNK</sequence>
<comment type="caution">
    <text evidence="3">The sequence shown here is derived from an EMBL/GenBank/DDBJ whole genome shotgun (WGS) entry which is preliminary data.</text>
</comment>
<evidence type="ECO:0000259" key="2">
    <source>
        <dbReference type="Pfam" id="PF12671"/>
    </source>
</evidence>
<evidence type="ECO:0000313" key="4">
    <source>
        <dbReference type="Proteomes" id="UP000294902"/>
    </source>
</evidence>
<evidence type="ECO:0000313" key="3">
    <source>
        <dbReference type="EMBL" id="TCT15992.1"/>
    </source>
</evidence>
<keyword evidence="4" id="KW-1185">Reference proteome</keyword>
<reference evidence="3 4" key="1">
    <citation type="submission" date="2019-03" db="EMBL/GenBank/DDBJ databases">
        <title>Genomic Encyclopedia of Type Strains, Phase IV (KMG-IV): sequencing the most valuable type-strain genomes for metagenomic binning, comparative biology and taxonomic classification.</title>
        <authorList>
            <person name="Goeker M."/>
        </authorList>
    </citation>
    <scope>NUCLEOTIDE SEQUENCE [LARGE SCALE GENOMIC DNA]</scope>
    <source>
        <strain evidence="3 4">DSM 24629</strain>
    </source>
</reference>
<dbReference type="InterPro" id="IPR024301">
    <property type="entry name" value="Amidase_6"/>
</dbReference>
<gene>
    <name evidence="3" type="ORF">EDC18_1026</name>
</gene>
<dbReference type="Pfam" id="PF12671">
    <property type="entry name" value="Amidase_6"/>
    <property type="match status" value="1"/>
</dbReference>
<protein>
    <submittedName>
        <fullName evidence="3">Putative amidase-like protein</fullName>
    </submittedName>
</protein>
<evidence type="ECO:0000256" key="1">
    <source>
        <dbReference type="SAM" id="SignalP"/>
    </source>
</evidence>
<feature type="domain" description="Putative amidase" evidence="2">
    <location>
        <begin position="221"/>
        <end position="367"/>
    </location>
</feature>
<proteinExistence type="predicted"/>
<keyword evidence="1" id="KW-0732">Signal</keyword>
<feature type="chain" id="PRO_5020397360" evidence="1">
    <location>
        <begin position="24"/>
        <end position="390"/>
    </location>
</feature>
<organism evidence="3 4">
    <name type="scientific">Natranaerovirga pectinivora</name>
    <dbReference type="NCBI Taxonomy" id="682400"/>
    <lineage>
        <taxon>Bacteria</taxon>
        <taxon>Bacillati</taxon>
        <taxon>Bacillota</taxon>
        <taxon>Clostridia</taxon>
        <taxon>Lachnospirales</taxon>
        <taxon>Natranaerovirgaceae</taxon>
        <taxon>Natranaerovirga</taxon>
    </lineage>
</organism>
<accession>A0A4R3MNB4</accession>
<dbReference type="Proteomes" id="UP000294902">
    <property type="component" value="Unassembled WGS sequence"/>
</dbReference>
<dbReference type="RefSeq" id="WP_165878445.1">
    <property type="nucleotide sequence ID" value="NZ_SMAL01000002.1"/>
</dbReference>
<dbReference type="AlphaFoldDB" id="A0A4R3MNB4"/>